<keyword evidence="3" id="KW-0378">Hydrolase</keyword>
<dbReference type="InterPro" id="IPR050361">
    <property type="entry name" value="MPP/UQCRC_Complex"/>
</dbReference>
<name>A0ABZ0HRX2_9HYPH</name>
<keyword evidence="3" id="KW-0645">Protease</keyword>
<keyword evidence="8" id="KW-1185">Reference proteome</keyword>
<evidence type="ECO:0000259" key="6">
    <source>
        <dbReference type="Pfam" id="PF05193"/>
    </source>
</evidence>
<feature type="domain" description="Peptidase M16 N-terminal" evidence="5">
    <location>
        <begin position="45"/>
        <end position="189"/>
    </location>
</feature>
<dbReference type="InterPro" id="IPR001431">
    <property type="entry name" value="Pept_M16_Zn_BS"/>
</dbReference>
<protein>
    <submittedName>
        <fullName evidence="7">Pitrilysin family protein</fullName>
    </submittedName>
</protein>
<dbReference type="InterPro" id="IPR011765">
    <property type="entry name" value="Pept_M16_N"/>
</dbReference>
<comment type="cofactor">
    <cofactor evidence="1">
        <name>Zn(2+)</name>
        <dbReference type="ChEBI" id="CHEBI:29105"/>
    </cofactor>
</comment>
<evidence type="ECO:0000313" key="8">
    <source>
        <dbReference type="Proteomes" id="UP001626536"/>
    </source>
</evidence>
<reference evidence="7 8" key="1">
    <citation type="submission" date="2023-10" db="EMBL/GenBank/DDBJ databases">
        <title>Novel methanotroph of the genus Methylocapsa from a subarctic wetland.</title>
        <authorList>
            <person name="Belova S.E."/>
            <person name="Oshkin I.Y."/>
            <person name="Miroshnikov K."/>
            <person name="Dedysh S.N."/>
        </authorList>
    </citation>
    <scope>NUCLEOTIDE SEQUENCE [LARGE SCALE GENOMIC DNA]</scope>
    <source>
        <strain evidence="7 8">RX1</strain>
    </source>
</reference>
<evidence type="ECO:0000256" key="1">
    <source>
        <dbReference type="ARBA" id="ARBA00001947"/>
    </source>
</evidence>
<proteinExistence type="inferred from homology"/>
<gene>
    <name evidence="7" type="ORF">RZS28_16040</name>
</gene>
<evidence type="ECO:0000259" key="5">
    <source>
        <dbReference type="Pfam" id="PF00675"/>
    </source>
</evidence>
<sequence length="464" mass="50270">MISMSLGQPAAAQGAVFLTPSAPSSAKPGGPAITQAKLANGLDIVVIPDHRAPVVTHMVWYCNGSADDPLGRSGIAHFLEHLMFKGTKTNPQGKFSELIADFGGQENAFTSNDYTAYFQRVAKDHLAVCMEYEADRMKNLVLTDEVVAPERDVVLEERRMRTDSDPSDQLNEAVQAALFTQHPYGKPIIGWSHEIEGLGRSDALAYYDRFYTPENAILVVAGDVEPQEVIDLAQKIYGQIPARGEPPQRTRPHEPEPRAHRLVTLADEKVEQPSHQSVFLVPSYRTAAPGQAEALEVLAHLLGGGQTSLLFKTLVMDDKLAVAAGAHYQGTAVDDTRFYVFAVPAAGVTLERLDAAIDAIIARVAALGVNEADFLRAKTRLVAEAIYAQDNQATLARWYGASLATGLTIEDVAHWPERIEAVTAEDVKKAALWLDKRRSVTGFLLPAEPAASVENDAESALIAG</sequence>
<dbReference type="PROSITE" id="PS00143">
    <property type="entry name" value="INSULINASE"/>
    <property type="match status" value="1"/>
</dbReference>
<dbReference type="InterPro" id="IPR011249">
    <property type="entry name" value="Metalloenz_LuxS/M16"/>
</dbReference>
<dbReference type="Proteomes" id="UP001626536">
    <property type="component" value="Chromosome"/>
</dbReference>
<comment type="similarity">
    <text evidence="2 4">Belongs to the peptidase M16 family.</text>
</comment>
<dbReference type="Pfam" id="PF00675">
    <property type="entry name" value="Peptidase_M16"/>
    <property type="match status" value="1"/>
</dbReference>
<dbReference type="Pfam" id="PF05193">
    <property type="entry name" value="Peptidase_M16_C"/>
    <property type="match status" value="1"/>
</dbReference>
<evidence type="ECO:0000256" key="3">
    <source>
        <dbReference type="ARBA" id="ARBA00023049"/>
    </source>
</evidence>
<organism evidence="7 8">
    <name type="scientific">Methylocapsa polymorpha</name>
    <dbReference type="NCBI Taxonomy" id="3080828"/>
    <lineage>
        <taxon>Bacteria</taxon>
        <taxon>Pseudomonadati</taxon>
        <taxon>Pseudomonadota</taxon>
        <taxon>Alphaproteobacteria</taxon>
        <taxon>Hyphomicrobiales</taxon>
        <taxon>Beijerinckiaceae</taxon>
        <taxon>Methylocapsa</taxon>
    </lineage>
</organism>
<evidence type="ECO:0000256" key="2">
    <source>
        <dbReference type="ARBA" id="ARBA00007261"/>
    </source>
</evidence>
<dbReference type="SUPFAM" id="SSF63411">
    <property type="entry name" value="LuxS/MPP-like metallohydrolase"/>
    <property type="match status" value="2"/>
</dbReference>
<dbReference type="PANTHER" id="PTHR11851:SF49">
    <property type="entry name" value="MITOCHONDRIAL-PROCESSING PEPTIDASE SUBUNIT ALPHA"/>
    <property type="match status" value="1"/>
</dbReference>
<dbReference type="EMBL" id="CP136862">
    <property type="protein sequence ID" value="WOJ89288.1"/>
    <property type="molecule type" value="Genomic_DNA"/>
</dbReference>
<evidence type="ECO:0000256" key="4">
    <source>
        <dbReference type="RuleBase" id="RU004447"/>
    </source>
</evidence>
<accession>A0ABZ0HRX2</accession>
<dbReference type="Gene3D" id="3.30.830.10">
    <property type="entry name" value="Metalloenzyme, LuxS/M16 peptidase-like"/>
    <property type="match status" value="2"/>
</dbReference>
<dbReference type="PANTHER" id="PTHR11851">
    <property type="entry name" value="METALLOPROTEASE"/>
    <property type="match status" value="1"/>
</dbReference>
<keyword evidence="3" id="KW-0482">Metalloprotease</keyword>
<feature type="domain" description="Peptidase M16 C-terminal" evidence="6">
    <location>
        <begin position="200"/>
        <end position="381"/>
    </location>
</feature>
<evidence type="ECO:0000313" key="7">
    <source>
        <dbReference type="EMBL" id="WOJ89288.1"/>
    </source>
</evidence>
<dbReference type="InterPro" id="IPR007863">
    <property type="entry name" value="Peptidase_M16_C"/>
</dbReference>